<dbReference type="SUPFAM" id="SSF56112">
    <property type="entry name" value="Protein kinase-like (PK-like)"/>
    <property type="match status" value="1"/>
</dbReference>
<evidence type="ECO:0000256" key="6">
    <source>
        <dbReference type="ARBA" id="ARBA00022777"/>
    </source>
</evidence>
<dbReference type="FunFam" id="3.30.200.20:FF:000042">
    <property type="entry name" value="Aurora kinase A"/>
    <property type="match status" value="1"/>
</dbReference>
<feature type="region of interest" description="Disordered" evidence="11">
    <location>
        <begin position="374"/>
        <end position="447"/>
    </location>
</feature>
<dbReference type="GO" id="GO:0005524">
    <property type="term" value="F:ATP binding"/>
    <property type="evidence" value="ECO:0007669"/>
    <property type="project" value="UniProtKB-UniRule"/>
</dbReference>
<keyword evidence="6" id="KW-0418">Kinase</keyword>
<dbReference type="GO" id="GO:0005737">
    <property type="term" value="C:cytoplasm"/>
    <property type="evidence" value="ECO:0007669"/>
    <property type="project" value="TreeGrafter"/>
</dbReference>
<reference evidence="13" key="2">
    <citation type="submission" date="2014-06" db="EMBL/GenBank/DDBJ databases">
        <title>The complete genome of Blastobotrys (Arxula) adeninivorans LS3 - a yeast of biotechnological interest.</title>
        <authorList>
            <person name="Kunze G."/>
            <person name="Gaillardin C."/>
            <person name="Czernicka M."/>
            <person name="Durrens P."/>
            <person name="Martin T."/>
            <person name="Boer E."/>
            <person name="Gabaldon T."/>
            <person name="Cruz J."/>
            <person name="Talla E."/>
            <person name="Marck C."/>
            <person name="Goffeau A."/>
            <person name="Barbe V."/>
            <person name="Baret P."/>
            <person name="Baronian K."/>
            <person name="Beier S."/>
            <person name="Bleykasten C."/>
            <person name="Bode R."/>
            <person name="Casaregola S."/>
            <person name="Despons L."/>
            <person name="Fairhead C."/>
            <person name="Giersberg M."/>
            <person name="Gierski P."/>
            <person name="Hahnel U."/>
            <person name="Hartmann A."/>
            <person name="Jankowska D."/>
            <person name="Jubin C."/>
            <person name="Jung P."/>
            <person name="Lafontaine I."/>
            <person name="Leh-Louis V."/>
            <person name="Lemaire M."/>
            <person name="Marcet-Houben M."/>
            <person name="Mascher M."/>
            <person name="Morel G."/>
            <person name="Richard G.-F."/>
            <person name="Riechen J."/>
            <person name="Sacerdot C."/>
            <person name="Sarkar A."/>
            <person name="Savel G."/>
            <person name="Schacherer J."/>
            <person name="Sherman D."/>
            <person name="Straub M.-L."/>
            <person name="Stein N."/>
            <person name="Thierry A."/>
            <person name="Trautwein-Schult A."/>
            <person name="Westhof E."/>
            <person name="Worch S."/>
            <person name="Dujon B."/>
            <person name="Souciet J.-L."/>
            <person name="Wincker P."/>
            <person name="Scholz U."/>
            <person name="Neuveglise N."/>
        </authorList>
    </citation>
    <scope>NUCLEOTIDE SEQUENCE</scope>
    <source>
        <strain evidence="13">LS3</strain>
    </source>
</reference>
<feature type="compositionally biased region" description="Polar residues" evidence="11">
    <location>
        <begin position="653"/>
        <end position="664"/>
    </location>
</feature>
<dbReference type="Gene3D" id="1.10.510.10">
    <property type="entry name" value="Transferase(Phosphotransferase) domain 1"/>
    <property type="match status" value="1"/>
</dbReference>
<evidence type="ECO:0000256" key="4">
    <source>
        <dbReference type="ARBA" id="ARBA00022679"/>
    </source>
</evidence>
<organism evidence="13">
    <name type="scientific">Blastobotrys adeninivorans</name>
    <name type="common">Yeast</name>
    <name type="synonym">Arxula adeninivorans</name>
    <dbReference type="NCBI Taxonomy" id="409370"/>
    <lineage>
        <taxon>Eukaryota</taxon>
        <taxon>Fungi</taxon>
        <taxon>Dikarya</taxon>
        <taxon>Ascomycota</taxon>
        <taxon>Saccharomycotina</taxon>
        <taxon>Dipodascomycetes</taxon>
        <taxon>Dipodascales</taxon>
        <taxon>Trichomonascaceae</taxon>
        <taxon>Blastobotrys</taxon>
    </lineage>
</organism>
<feature type="region of interest" description="Disordered" evidence="11">
    <location>
        <begin position="765"/>
        <end position="874"/>
    </location>
</feature>
<feature type="region of interest" description="Disordered" evidence="11">
    <location>
        <begin position="1"/>
        <end position="32"/>
    </location>
</feature>
<dbReference type="EMBL" id="HG937693">
    <property type="protein sequence ID" value="CDP34994.1"/>
    <property type="molecule type" value="Genomic_DNA"/>
</dbReference>
<dbReference type="GO" id="GO:0045033">
    <property type="term" value="P:peroxisome inheritance"/>
    <property type="evidence" value="ECO:0007669"/>
    <property type="project" value="UniProtKB-ARBA"/>
</dbReference>
<keyword evidence="4" id="KW-0808">Transferase</keyword>
<dbReference type="FunFam" id="1.10.510.10:FF:000397">
    <property type="entry name" value="Serine/threonine-protein kinase KIN4"/>
    <property type="match status" value="1"/>
</dbReference>
<evidence type="ECO:0000256" key="7">
    <source>
        <dbReference type="ARBA" id="ARBA00022840"/>
    </source>
</evidence>
<feature type="compositionally biased region" description="Polar residues" evidence="11">
    <location>
        <begin position="479"/>
        <end position="494"/>
    </location>
</feature>
<dbReference type="EC" id="2.7.11.1" evidence="1"/>
<evidence type="ECO:0000256" key="5">
    <source>
        <dbReference type="ARBA" id="ARBA00022741"/>
    </source>
</evidence>
<reference evidence="13" key="1">
    <citation type="submission" date="2014-02" db="EMBL/GenBank/DDBJ databases">
        <authorList>
            <person name="Genoscope - CEA"/>
        </authorList>
    </citation>
    <scope>NUCLEOTIDE SEQUENCE</scope>
    <source>
        <strain evidence="13">LS3</strain>
    </source>
</reference>
<dbReference type="GO" id="GO:0004674">
    <property type="term" value="F:protein serine/threonine kinase activity"/>
    <property type="evidence" value="ECO:0007669"/>
    <property type="project" value="UniProtKB-KW"/>
</dbReference>
<dbReference type="GO" id="GO:0000011">
    <property type="term" value="P:vacuole inheritance"/>
    <property type="evidence" value="ECO:0007669"/>
    <property type="project" value="UniProtKB-ARBA"/>
</dbReference>
<proteinExistence type="predicted"/>
<evidence type="ECO:0000256" key="9">
    <source>
        <dbReference type="ARBA" id="ARBA00048679"/>
    </source>
</evidence>
<feature type="compositionally biased region" description="Polar residues" evidence="11">
    <location>
        <begin position="859"/>
        <end position="873"/>
    </location>
</feature>
<dbReference type="InterPro" id="IPR000719">
    <property type="entry name" value="Prot_kinase_dom"/>
</dbReference>
<evidence type="ECO:0000256" key="2">
    <source>
        <dbReference type="ARBA" id="ARBA00022527"/>
    </source>
</evidence>
<feature type="region of interest" description="Disordered" evidence="11">
    <location>
        <begin position="554"/>
        <end position="748"/>
    </location>
</feature>
<feature type="compositionally biased region" description="Polar residues" evidence="11">
    <location>
        <begin position="803"/>
        <end position="830"/>
    </location>
</feature>
<evidence type="ECO:0000256" key="3">
    <source>
        <dbReference type="ARBA" id="ARBA00022553"/>
    </source>
</evidence>
<evidence type="ECO:0000256" key="1">
    <source>
        <dbReference type="ARBA" id="ARBA00012513"/>
    </source>
</evidence>
<feature type="compositionally biased region" description="Low complexity" evidence="11">
    <location>
        <begin position="374"/>
        <end position="383"/>
    </location>
</feature>
<feature type="compositionally biased region" description="Low complexity" evidence="11">
    <location>
        <begin position="690"/>
        <end position="727"/>
    </location>
</feature>
<dbReference type="PANTHER" id="PTHR24346">
    <property type="entry name" value="MAP/MICROTUBULE AFFINITY-REGULATING KINASE"/>
    <property type="match status" value="1"/>
</dbReference>
<protein>
    <recommendedName>
        <fullName evidence="1">non-specific serine/threonine protein kinase</fullName>
        <ecNumber evidence="1">2.7.11.1</ecNumber>
    </recommendedName>
</protein>
<evidence type="ECO:0000256" key="11">
    <source>
        <dbReference type="SAM" id="MobiDB-lite"/>
    </source>
</evidence>
<comment type="catalytic activity">
    <reaction evidence="9">
        <text>L-seryl-[protein] + ATP = O-phospho-L-seryl-[protein] + ADP + H(+)</text>
        <dbReference type="Rhea" id="RHEA:17989"/>
        <dbReference type="Rhea" id="RHEA-COMP:9863"/>
        <dbReference type="Rhea" id="RHEA-COMP:11604"/>
        <dbReference type="ChEBI" id="CHEBI:15378"/>
        <dbReference type="ChEBI" id="CHEBI:29999"/>
        <dbReference type="ChEBI" id="CHEBI:30616"/>
        <dbReference type="ChEBI" id="CHEBI:83421"/>
        <dbReference type="ChEBI" id="CHEBI:456216"/>
        <dbReference type="EC" id="2.7.11.1"/>
    </reaction>
</comment>
<dbReference type="InterPro" id="IPR008271">
    <property type="entry name" value="Ser/Thr_kinase_AS"/>
</dbReference>
<name>A0A060T2H0_BLAAD</name>
<evidence type="ECO:0000259" key="12">
    <source>
        <dbReference type="PROSITE" id="PS50011"/>
    </source>
</evidence>
<dbReference type="AlphaFoldDB" id="A0A060T2H0"/>
<accession>A0A060T2H0</accession>
<comment type="catalytic activity">
    <reaction evidence="8">
        <text>L-threonyl-[protein] + ATP = O-phospho-L-threonyl-[protein] + ADP + H(+)</text>
        <dbReference type="Rhea" id="RHEA:46608"/>
        <dbReference type="Rhea" id="RHEA-COMP:11060"/>
        <dbReference type="Rhea" id="RHEA-COMP:11605"/>
        <dbReference type="ChEBI" id="CHEBI:15378"/>
        <dbReference type="ChEBI" id="CHEBI:30013"/>
        <dbReference type="ChEBI" id="CHEBI:30616"/>
        <dbReference type="ChEBI" id="CHEBI:61977"/>
        <dbReference type="ChEBI" id="CHEBI:456216"/>
        <dbReference type="EC" id="2.7.11.1"/>
    </reaction>
</comment>
<dbReference type="InterPro" id="IPR011009">
    <property type="entry name" value="Kinase-like_dom_sf"/>
</dbReference>
<dbReference type="Pfam" id="PF00069">
    <property type="entry name" value="Pkinase"/>
    <property type="match status" value="1"/>
</dbReference>
<dbReference type="GO" id="GO:0035556">
    <property type="term" value="P:intracellular signal transduction"/>
    <property type="evidence" value="ECO:0007669"/>
    <property type="project" value="TreeGrafter"/>
</dbReference>
<feature type="binding site" evidence="10">
    <location>
        <position position="76"/>
    </location>
    <ligand>
        <name>ATP</name>
        <dbReference type="ChEBI" id="CHEBI:30616"/>
    </ligand>
</feature>
<keyword evidence="7 10" id="KW-0067">ATP-binding</keyword>
<feature type="compositionally biased region" description="Low complexity" evidence="11">
    <location>
        <begin position="17"/>
        <end position="26"/>
    </location>
</feature>
<dbReference type="PROSITE" id="PS00108">
    <property type="entry name" value="PROTEIN_KINASE_ST"/>
    <property type="match status" value="1"/>
</dbReference>
<feature type="domain" description="Protein kinase" evidence="12">
    <location>
        <begin position="41"/>
        <end position="310"/>
    </location>
</feature>
<dbReference type="SMART" id="SM00220">
    <property type="entry name" value="S_TKc"/>
    <property type="match status" value="1"/>
</dbReference>
<feature type="compositionally biased region" description="Basic and acidic residues" evidence="11">
    <location>
        <begin position="835"/>
        <end position="847"/>
    </location>
</feature>
<keyword evidence="5 10" id="KW-0547">Nucleotide-binding</keyword>
<keyword evidence="3" id="KW-0597">Phosphoprotein</keyword>
<evidence type="ECO:0000256" key="8">
    <source>
        <dbReference type="ARBA" id="ARBA00047899"/>
    </source>
</evidence>
<feature type="compositionally biased region" description="Low complexity" evidence="11">
    <location>
        <begin position="400"/>
        <end position="436"/>
    </location>
</feature>
<dbReference type="PANTHER" id="PTHR24346:SF110">
    <property type="entry name" value="NON-SPECIFIC SERINE_THREONINE PROTEIN KINASE"/>
    <property type="match status" value="1"/>
</dbReference>
<feature type="region of interest" description="Disordered" evidence="11">
    <location>
        <begin position="476"/>
        <end position="504"/>
    </location>
</feature>
<evidence type="ECO:0000256" key="10">
    <source>
        <dbReference type="PROSITE-ProRule" id="PRU10141"/>
    </source>
</evidence>
<dbReference type="PROSITE" id="PS50011">
    <property type="entry name" value="PROTEIN_KINASE_DOM"/>
    <property type="match status" value="1"/>
</dbReference>
<feature type="compositionally biased region" description="Polar residues" evidence="11">
    <location>
        <begin position="765"/>
        <end position="792"/>
    </location>
</feature>
<sequence>MDAVENSVTPEIPPPRVSSRLPPSARGTSSRGHREVRFGDYILGSTLGQGEFGKVKLGWRKDGKQPEQVAIKLIRKDTVPPKSNREIKVFREINALKILTHPNIVHLEQVIQNDKYIGIVLEYASGGELFDHILTHRYLKDSVACRLFAQLVSGVHYLHSKGIVHRDLKLENLLLDKHKNIIITDFGFANSFKASADGQIFDLMSTSCGSPCYAAPELVVSDQKYVGQKVDVWSCGVILYAMLAGYLPFDDDPANPDGDNITQLYKYITTTPLTFPEYIQPMPRDLLRKILVPDPNKRVDLATVRAHPWLAPHAHFLSVTPQEWDRSYVSTSAYKPVAMAPTAPAASVTRSQSMQVKPTMHNTADQFRAYYRPVANPSSSSNLPNPPSVAVPTPVQANSTQPMPQPVQAQTQTQAPAQAQAQPQPQVPAQTTSQPSHGHARSSSVMVPPTYSANRVSTYAPQFDQYAVAAGYHSRRHSVQGSYTKAVTKPQSTMPDRRGSPSSDDIAALDIAENNSSSGAFSTGSSSITPISENTVANNNADIVQGVQSVAISSKGQSSRLPGAPRKPRPTSFQPSSAMYSLDPRQQDNMSSPMLHLPMASEPRVGLNPGSALPGEISRPPSSFTPSSIALTQFSTNSTYEPMEKDEYDADPTHNTTDLNNSVSHGGLEKTPSGNLPTVSQPTSVPPVAPASAAASATNAGTTVSNAPSNAPSRVASNTAATSTTESADPRVSTSRDRPKSHHRRAAASISYSADKFFSKILGNNTQSSASSRRNSVQPTVGMTRSQSSSVTGGDRKRFSLMAMSTNMSTESGSVNHSFGANSGSRNNHNPDLVLVEKPEARKESSSHRRKVLEPAADQSLNRQHGARESQSAARRVVEFFKRRSRMV</sequence>
<dbReference type="InterPro" id="IPR017441">
    <property type="entry name" value="Protein_kinase_ATP_BS"/>
</dbReference>
<dbReference type="PROSITE" id="PS00107">
    <property type="entry name" value="PROTEIN_KINASE_ATP"/>
    <property type="match status" value="1"/>
</dbReference>
<evidence type="ECO:0000313" key="13">
    <source>
        <dbReference type="EMBL" id="CDP34994.1"/>
    </source>
</evidence>
<feature type="compositionally biased region" description="Polar residues" evidence="11">
    <location>
        <begin position="620"/>
        <end position="640"/>
    </location>
</feature>
<keyword evidence="2" id="KW-0723">Serine/threonine-protein kinase</keyword>
<gene>
    <name evidence="13" type="ORF">GNLVRS02_ARAD1C25212g</name>
</gene>